<evidence type="ECO:0000313" key="2">
    <source>
        <dbReference type="Proteomes" id="UP001631987"/>
    </source>
</evidence>
<comment type="caution">
    <text evidence="1">The sequence shown here is derived from an EMBL/GenBank/DDBJ whole genome shotgun (WGS) entry which is preliminary data.</text>
</comment>
<sequence length="204" mass="21319">MATTVAHYSPRTRVQLTRQLANKFGEVHHLLLDSGQGLEVFKALNATIPGFQEEIKRLDRLGMCFAIYRNGKNAGLSDLNLSGTQVLKIVPVISGSKRAGVLQTVVGAVLIAAAYFNPFGAFTGSAVSALYAAGIASTAGGVIQMLSPQQGGLSYSSSPENAPSYAFGSAKNTTASGNPVPICIGERRWGGMIISASINAEDKT</sequence>
<name>A0ABW9H8G3_9PSED</name>
<proteinExistence type="predicted"/>
<reference evidence="1 2" key="1">
    <citation type="submission" date="2024-12" db="EMBL/GenBank/DDBJ databases">
        <title>Pseudomonas species isolated from Lotus nodules promote plant growth.</title>
        <authorList>
            <person name="Yu Y.-H."/>
            <person name="Kurtenbach J."/>
            <person name="Crosbie D."/>
            <person name="Brachmann A."/>
            <person name="Marin M."/>
        </authorList>
    </citation>
    <scope>NUCLEOTIDE SEQUENCE [LARGE SCALE GENOMIC DNA]</scope>
    <source>
        <strain evidence="1 2">PLb12A</strain>
    </source>
</reference>
<evidence type="ECO:0000313" key="1">
    <source>
        <dbReference type="EMBL" id="MFM9518204.1"/>
    </source>
</evidence>
<accession>A0ABW9H8G3</accession>
<dbReference type="EMBL" id="JBJVNW010000006">
    <property type="protein sequence ID" value="MFM9518204.1"/>
    <property type="molecule type" value="Genomic_DNA"/>
</dbReference>
<gene>
    <name evidence="1" type="ORF">ACKKH4_13230</name>
</gene>
<organism evidence="1 2">
    <name type="scientific">Pseudomonas monachiensis</name>
    <dbReference type="NCBI Taxonomy" id="3060212"/>
    <lineage>
        <taxon>Bacteria</taxon>
        <taxon>Pseudomonadati</taxon>
        <taxon>Pseudomonadota</taxon>
        <taxon>Gammaproteobacteria</taxon>
        <taxon>Pseudomonadales</taxon>
        <taxon>Pseudomonadaceae</taxon>
        <taxon>Pseudomonas</taxon>
    </lineage>
</organism>
<dbReference type="RefSeq" id="WP_409078684.1">
    <property type="nucleotide sequence ID" value="NZ_CP178857.1"/>
</dbReference>
<dbReference type="Proteomes" id="UP001631987">
    <property type="component" value="Unassembled WGS sequence"/>
</dbReference>
<protein>
    <submittedName>
        <fullName evidence="1">Tail assembly protein</fullName>
    </submittedName>
</protein>
<keyword evidence="2" id="KW-1185">Reference proteome</keyword>